<reference evidence="2 3" key="1">
    <citation type="submission" date="2023-12" db="EMBL/GenBank/DDBJ databases">
        <title>Evaluation and characterization of a potential secondary metabolite violacein from indigenous Chromobacterium amazonense SAM215.</title>
        <authorList>
            <person name="Tarafdar M.R."/>
            <person name="Abedin S.M."/>
            <person name="Atiqua A."/>
            <person name="Saha A."/>
            <person name="Khan S.N."/>
        </authorList>
    </citation>
    <scope>NUCLEOTIDE SEQUENCE [LARGE SCALE GENOMIC DNA]</scope>
    <source>
        <strain evidence="2 3">SAM215</strain>
    </source>
</reference>
<dbReference type="PANTHER" id="PTHR43300">
    <property type="entry name" value="ACETYLTRANSFERASE"/>
    <property type="match status" value="1"/>
</dbReference>
<keyword evidence="2" id="KW-0012">Acyltransferase</keyword>
<dbReference type="SUPFAM" id="SSF51161">
    <property type="entry name" value="Trimeric LpxA-like enzymes"/>
    <property type="match status" value="1"/>
</dbReference>
<name>A0ABU8UXA8_9NEIS</name>
<accession>A0ABU8UXA8</accession>
<evidence type="ECO:0000313" key="2">
    <source>
        <dbReference type="EMBL" id="MEJ8673531.1"/>
    </source>
</evidence>
<dbReference type="GO" id="GO:0016746">
    <property type="term" value="F:acyltransferase activity"/>
    <property type="evidence" value="ECO:0007669"/>
    <property type="project" value="UniProtKB-KW"/>
</dbReference>
<evidence type="ECO:0000256" key="1">
    <source>
        <dbReference type="ARBA" id="ARBA00007274"/>
    </source>
</evidence>
<comment type="caution">
    <text evidence="2">The sequence shown here is derived from an EMBL/GenBank/DDBJ whole genome shotgun (WGS) entry which is preliminary data.</text>
</comment>
<dbReference type="InterPro" id="IPR050179">
    <property type="entry name" value="Trans_hexapeptide_repeat"/>
</dbReference>
<dbReference type="EC" id="2.3.1.-" evidence="2"/>
<proteinExistence type="inferred from homology"/>
<dbReference type="EMBL" id="JAVFJF020000002">
    <property type="protein sequence ID" value="MEJ8673531.1"/>
    <property type="molecule type" value="Genomic_DNA"/>
</dbReference>
<dbReference type="InterPro" id="IPR011004">
    <property type="entry name" value="Trimer_LpxA-like_sf"/>
</dbReference>
<protein>
    <submittedName>
        <fullName evidence="2">CatB-related O-acetyltransferase</fullName>
        <ecNumber evidence="2">2.3.1.-</ecNumber>
    </submittedName>
</protein>
<dbReference type="Gene3D" id="2.160.10.10">
    <property type="entry name" value="Hexapeptide repeat proteins"/>
    <property type="match status" value="1"/>
</dbReference>
<keyword evidence="3" id="KW-1185">Reference proteome</keyword>
<dbReference type="Proteomes" id="UP001224516">
    <property type="component" value="Unassembled WGS sequence"/>
</dbReference>
<dbReference type="CDD" id="cd03349">
    <property type="entry name" value="LbH_XAT"/>
    <property type="match status" value="1"/>
</dbReference>
<keyword evidence="2" id="KW-0808">Transferase</keyword>
<dbReference type="PANTHER" id="PTHR43300:SF11">
    <property type="entry name" value="ACETYLTRANSFERASE RV3034C-RELATED"/>
    <property type="match status" value="1"/>
</dbReference>
<gene>
    <name evidence="2" type="ORF">QCL97_002235</name>
</gene>
<comment type="similarity">
    <text evidence="1">Belongs to the transferase hexapeptide repeat family.</text>
</comment>
<evidence type="ECO:0000313" key="3">
    <source>
        <dbReference type="Proteomes" id="UP001224516"/>
    </source>
</evidence>
<dbReference type="RefSeq" id="WP_307909641.1">
    <property type="nucleotide sequence ID" value="NZ_JAVFJF020000002.1"/>
</dbReference>
<organism evidence="2 3">
    <name type="scientific">Chromobacterium amazonense</name>
    <dbReference type="NCBI Taxonomy" id="1382803"/>
    <lineage>
        <taxon>Bacteria</taxon>
        <taxon>Pseudomonadati</taxon>
        <taxon>Pseudomonadota</taxon>
        <taxon>Betaproteobacteria</taxon>
        <taxon>Neisseriales</taxon>
        <taxon>Chromobacteriaceae</taxon>
        <taxon>Chromobacterium</taxon>
    </lineage>
</organism>
<sequence>MLLNEKLTLFKENSLRHDDGVNKDNLMSIGVKIPHPSKSILFENHTNISSPVFGNGQIFFGSNSYMNDGGYIRADQGGVFIGRYCSIGRRITIGAGVHNISGLSSSPSIKGKNSNPYSEQELNRIHQSRAKGKTIINSDTWIGDGAIIMAGITLGVGCVVASNAVVTKDVPPYQIVGGVPAKVIGERFDRAIIDQLLATEWWEADKSYLDTMPVLNIFEFLSEFKENKCDLLTHCIS</sequence>